<dbReference type="RefSeq" id="WP_074995270.1">
    <property type="nucleotide sequence ID" value="NZ_FMZK01000012.1"/>
</dbReference>
<sequence>MRPRIPSPSRMPSLPPVALAGGALTVGIGGLYLAGLLLTGGEIEAGTTVRGVDIGGLTREEASRKLERHLAAAGPRKLTVQVGERKGVVDPRQAGLAFDVRETLDRAASTGADPVSVIGGLFRSDGGDIEPVVRINEGKARTALGGLAKTLDEKVRDGAVSFAGGKVEQTAPRTGYALDVDAAIGALRTPFLRGAADAVTVLPARESRPKVTAEEVRRAVREFARPAMSAPVTLTAEDQRFTLPPAVLGEYLTMRPDDTGRLTPDLDSTGLRAAPTVAGALNGLPTTPRNARLGLEGDRVVVTADARPGVEVTDKALGKAVLPLLTRSGTARTGEVDTRRIQPEITRESAARLGLTEKVSSFTVGFEPAAYRSTNIGRAVDLINGSVVMPDETWSFNRTVGERTRANGFVDGIMILDDQYTKAPGGGVSAVATTVFNAMFFAGVKPVEYGAHSFYIERYPEGREATVAWGSLDLKFTNDSGKALYLLAESTDTSVTITFLGTKKYDEITSVKGPRTDTRQPAKRVSTDEGCVPQTPLEGFDVTVERVFRDGGREVKREPFRTHYTPRDEVICEEAPDRRQP</sequence>
<organism evidence="2 3">
    <name type="scientific">Streptomyces prasinopilosus</name>
    <dbReference type="NCBI Taxonomy" id="67344"/>
    <lineage>
        <taxon>Bacteria</taxon>
        <taxon>Bacillati</taxon>
        <taxon>Actinomycetota</taxon>
        <taxon>Actinomycetes</taxon>
        <taxon>Kitasatosporales</taxon>
        <taxon>Streptomycetaceae</taxon>
        <taxon>Streptomyces</taxon>
    </lineage>
</organism>
<dbReference type="InterPro" id="IPR007391">
    <property type="entry name" value="Vancomycin_resist_VanW"/>
</dbReference>
<gene>
    <name evidence="2" type="ORF">SAMN05216505_11266</name>
</gene>
<feature type="domain" description="YoaR-like putative peptidoglycan binding" evidence="1">
    <location>
        <begin position="89"/>
        <end position="188"/>
    </location>
</feature>
<dbReference type="InterPro" id="IPR052913">
    <property type="entry name" value="Glycopeptide_resist_protein"/>
</dbReference>
<proteinExistence type="predicted"/>
<protein>
    <submittedName>
        <fullName evidence="2">Vancomycin resistance protein YoaR, contains peptidoglycan-binding and VanW domains</fullName>
    </submittedName>
</protein>
<keyword evidence="3" id="KW-1185">Reference proteome</keyword>
<reference evidence="3" key="1">
    <citation type="submission" date="2016-10" db="EMBL/GenBank/DDBJ databases">
        <authorList>
            <person name="Varghese N."/>
            <person name="Submissions S."/>
        </authorList>
    </citation>
    <scope>NUCLEOTIDE SEQUENCE [LARGE SCALE GENOMIC DNA]</scope>
    <source>
        <strain evidence="3">CGMCC 4.3504</strain>
    </source>
</reference>
<evidence type="ECO:0000313" key="2">
    <source>
        <dbReference type="EMBL" id="SDD81362.1"/>
    </source>
</evidence>
<dbReference type="PANTHER" id="PTHR35788:SF1">
    <property type="entry name" value="EXPORTED PROTEIN"/>
    <property type="match status" value="1"/>
</dbReference>
<dbReference type="InterPro" id="IPR022029">
    <property type="entry name" value="YoaR-like_PG-bd"/>
</dbReference>
<evidence type="ECO:0000259" key="1">
    <source>
        <dbReference type="Pfam" id="PF12229"/>
    </source>
</evidence>
<accession>A0A1G6XTK5</accession>
<name>A0A1G6XTK5_9ACTN</name>
<dbReference type="AlphaFoldDB" id="A0A1G6XTK5"/>
<dbReference type="Pfam" id="PF12229">
    <property type="entry name" value="PG_binding_4"/>
    <property type="match status" value="1"/>
</dbReference>
<evidence type="ECO:0000313" key="3">
    <source>
        <dbReference type="Proteomes" id="UP000182100"/>
    </source>
</evidence>
<dbReference type="Proteomes" id="UP000182100">
    <property type="component" value="Unassembled WGS sequence"/>
</dbReference>
<dbReference type="Pfam" id="PF04294">
    <property type="entry name" value="VanW"/>
    <property type="match status" value="1"/>
</dbReference>
<dbReference type="EMBL" id="FMZK01000012">
    <property type="protein sequence ID" value="SDD81362.1"/>
    <property type="molecule type" value="Genomic_DNA"/>
</dbReference>
<dbReference type="PANTHER" id="PTHR35788">
    <property type="entry name" value="EXPORTED PROTEIN-RELATED"/>
    <property type="match status" value="1"/>
</dbReference>